<sequence length="152" mass="16524">MKLSTKGRYAVTAMMEVALRANKGPITLADISVTQGISNSYLEQLFSQLRRYGLVKGVRGPRGGYSLAKDINEITIADIITAVDDKTKAVNADAAAQASTTKAPSLTDEMWQRLSKQLYEFLSGLTLADYVEQSNVTAISSNSSQTIPQQHH</sequence>
<dbReference type="FunFam" id="1.10.10.10:FF:000026">
    <property type="entry name" value="HTH-type transcriptional regulator IscR"/>
    <property type="match status" value="1"/>
</dbReference>
<protein>
    <submittedName>
        <fullName evidence="2">Iron-sulfur cluster regulator IscR</fullName>
    </submittedName>
</protein>
<dbReference type="Gene3D" id="1.10.10.10">
    <property type="entry name" value="Winged helix-like DNA-binding domain superfamily/Winged helix DNA-binding domain"/>
    <property type="match status" value="1"/>
</dbReference>
<dbReference type="AlphaFoldDB" id="A0A3B0ZZK7"/>
<dbReference type="NCBIfam" id="TIGR00738">
    <property type="entry name" value="rrf2_super"/>
    <property type="match status" value="1"/>
</dbReference>
<dbReference type="EMBL" id="UOFS01000033">
    <property type="protein sequence ID" value="VAW97221.1"/>
    <property type="molecule type" value="Genomic_DNA"/>
</dbReference>
<accession>A0A3B0ZZK7</accession>
<dbReference type="GO" id="GO:0003677">
    <property type="term" value="F:DNA binding"/>
    <property type="evidence" value="ECO:0007669"/>
    <property type="project" value="UniProtKB-KW"/>
</dbReference>
<dbReference type="Pfam" id="PF02082">
    <property type="entry name" value="Rrf2"/>
    <property type="match status" value="1"/>
</dbReference>
<dbReference type="InterPro" id="IPR000944">
    <property type="entry name" value="Tscrpt_reg_Rrf2"/>
</dbReference>
<evidence type="ECO:0000313" key="2">
    <source>
        <dbReference type="EMBL" id="VAW97221.1"/>
    </source>
</evidence>
<organism evidence="2">
    <name type="scientific">hydrothermal vent metagenome</name>
    <dbReference type="NCBI Taxonomy" id="652676"/>
    <lineage>
        <taxon>unclassified sequences</taxon>
        <taxon>metagenomes</taxon>
        <taxon>ecological metagenomes</taxon>
    </lineage>
</organism>
<dbReference type="SUPFAM" id="SSF46785">
    <property type="entry name" value="Winged helix' DNA-binding domain"/>
    <property type="match status" value="1"/>
</dbReference>
<proteinExistence type="predicted"/>
<evidence type="ECO:0000256" key="1">
    <source>
        <dbReference type="ARBA" id="ARBA00023125"/>
    </source>
</evidence>
<dbReference type="GO" id="GO:0003700">
    <property type="term" value="F:DNA-binding transcription factor activity"/>
    <property type="evidence" value="ECO:0007669"/>
    <property type="project" value="TreeGrafter"/>
</dbReference>
<dbReference type="InterPro" id="IPR036390">
    <property type="entry name" value="WH_DNA-bd_sf"/>
</dbReference>
<dbReference type="InterPro" id="IPR036388">
    <property type="entry name" value="WH-like_DNA-bd_sf"/>
</dbReference>
<reference evidence="2" key="1">
    <citation type="submission" date="2018-06" db="EMBL/GenBank/DDBJ databases">
        <authorList>
            <person name="Zhirakovskaya E."/>
        </authorList>
    </citation>
    <scope>NUCLEOTIDE SEQUENCE</scope>
</reference>
<dbReference type="PANTHER" id="PTHR33221:SF5">
    <property type="entry name" value="HTH-TYPE TRANSCRIPTIONAL REGULATOR ISCR"/>
    <property type="match status" value="1"/>
</dbReference>
<dbReference type="PANTHER" id="PTHR33221">
    <property type="entry name" value="WINGED HELIX-TURN-HELIX TRANSCRIPTIONAL REGULATOR, RRF2 FAMILY"/>
    <property type="match status" value="1"/>
</dbReference>
<name>A0A3B0ZZK7_9ZZZZ</name>
<keyword evidence="1" id="KW-0238">DNA-binding</keyword>
<dbReference type="GO" id="GO:0005829">
    <property type="term" value="C:cytosol"/>
    <property type="evidence" value="ECO:0007669"/>
    <property type="project" value="TreeGrafter"/>
</dbReference>
<gene>
    <name evidence="2" type="ORF">MNBD_GAMMA22-2247</name>
</gene>
<dbReference type="PROSITE" id="PS51197">
    <property type="entry name" value="HTH_RRF2_2"/>
    <property type="match status" value="1"/>
</dbReference>